<dbReference type="GO" id="GO:0000132">
    <property type="term" value="P:establishment of mitotic spindle orientation"/>
    <property type="evidence" value="ECO:0007669"/>
    <property type="project" value="TreeGrafter"/>
</dbReference>
<dbReference type="Pfam" id="PF01302">
    <property type="entry name" value="CAP_GLY"/>
    <property type="match status" value="1"/>
</dbReference>
<keyword evidence="6 8" id="KW-0175">Coiled coil</keyword>
<evidence type="ECO:0000256" key="5">
    <source>
        <dbReference type="ARBA" id="ARBA00023017"/>
    </source>
</evidence>
<feature type="compositionally biased region" description="Low complexity" evidence="9">
    <location>
        <begin position="123"/>
        <end position="142"/>
    </location>
</feature>
<evidence type="ECO:0000256" key="1">
    <source>
        <dbReference type="ARBA" id="ARBA00004245"/>
    </source>
</evidence>
<evidence type="ECO:0000313" key="11">
    <source>
        <dbReference type="EMBL" id="KZV93742.1"/>
    </source>
</evidence>
<evidence type="ECO:0000256" key="3">
    <source>
        <dbReference type="ARBA" id="ARBA00022490"/>
    </source>
</evidence>
<keyword evidence="12" id="KW-1185">Reference proteome</keyword>
<dbReference type="AlphaFoldDB" id="A0A165IQR9"/>
<evidence type="ECO:0000256" key="4">
    <source>
        <dbReference type="ARBA" id="ARBA00022701"/>
    </source>
</evidence>
<keyword evidence="7" id="KW-0206">Cytoskeleton</keyword>
<dbReference type="EMBL" id="KV425984">
    <property type="protein sequence ID" value="KZV93742.1"/>
    <property type="molecule type" value="Genomic_DNA"/>
</dbReference>
<dbReference type="Proteomes" id="UP000077266">
    <property type="component" value="Unassembled WGS sequence"/>
</dbReference>
<dbReference type="PROSITE" id="PS50245">
    <property type="entry name" value="CAP_GLY_2"/>
    <property type="match status" value="1"/>
</dbReference>
<dbReference type="SMART" id="SM01052">
    <property type="entry name" value="CAP_GLY"/>
    <property type="match status" value="1"/>
</dbReference>
<proteinExistence type="inferred from homology"/>
<evidence type="ECO:0000313" key="12">
    <source>
        <dbReference type="Proteomes" id="UP000077266"/>
    </source>
</evidence>
<evidence type="ECO:0000256" key="6">
    <source>
        <dbReference type="ARBA" id="ARBA00023054"/>
    </source>
</evidence>
<dbReference type="InterPro" id="IPR036859">
    <property type="entry name" value="CAP-Gly_dom_sf"/>
</dbReference>
<dbReference type="Pfam" id="PF12455">
    <property type="entry name" value="Dynactin"/>
    <property type="match status" value="1"/>
</dbReference>
<sequence length="1247" mass="138442">MAPADPPVGALVEYAGLRGIVRFFGTTQFSPGKWVGIELFENKGKNDGSVQGKPYFSCRPNYGVFVRVSQVTVIESEPQQLKAPTPVSNGRSSGQSSTRPASMLPPARPVGHQRTPSHSQTGASTLSRSTTARSLQSAASRAETPPSKPTPLSIGRPPLQSPVKRTPSVRQPLPPPTPSSSHSAFASRRVASPPPTPREEQATPVTPVQLQPSVDLSTPPRLSDVSPVVLDSPIEEPSIDAQELAALRQEDQELKTRLRLLEAKRADDQQRIRELESRLADAENFVALRPKLQAKLNQLQTELVETRRTLADQNDLNALSESKLVEAGEQLEMAMLDKEVAEERAEAAEAEMESLKEQLAIFEVELKVIKEAGDGGDGGDGEGGADPARTTLAYIQLERHNERLKEALVRLRDISHEAETEQRHKIQELERDLASLDDMQSQYENTLSKLENADIQIEELKLQLDDALGAEEMLVQLTERNLMLGEKIEEMRIIIEDLEALKELGDELEENHVETEKAMQEEIDTKDIQIRDQANKIDQLEENLQDYEQTINQFRDLVVQLQGDLEALRAQNQTVQTESQAQATQSAAMMTLNLKLQSSALKNQAKTIDLELRRIEAREGRELLAIVQPYLPQIYIESDSDATNCYLFFQRLAAKADLINSIVGQIHGLPESLNGPISETLAAVCEMRGRISYMSCLCKRFAAVLRRCDVESFLNIGRVYADVAPMEKRIDMHIDLLKRDEFREIECVSDIHKMVAQFDHLAELYFAGFEHDLGERELSLATSFDSDLDMFAAAIGLTRTALNAHIKEEEEAVVQTDDLDIDEQLFTPLQQLQDQCKSAKVMSRKLVKRIEDLLFDSNALKPYLTPNLNSLTVLVSKAVDFGIQLAQKVGAHLAELRQSKAPLKLTAIIGFVRELAIANSSKLEGSPTWEVLGDTIKQIVQDVGALMPTALESENVIKITGISPWVARVDEIKAAAAVNVEAERKVGQLSEELQELVRSIKARDQTIQESSVKIELMERRLEGVKRQGDAIVELESDLAKARKQEKAYEEAMEQLQADLDALEQENVKLKQAAPAEKQALAAQQPESEAVTLETNLETSHLLEQIDSLRGTVRFLRQENSYLKGQDLLKEIRQLPALPSYTPPPLTPPDSPTSSASSEGPVTPPTTLRSLALETKTLYRDVIAFSSAPKVVDLSALNKRKTDGGPAWIPMRDSPAHQLLQRKRAADELSRKVRALRERAEVVTGRSS</sequence>
<feature type="coiled-coil region" evidence="8">
    <location>
        <begin position="1218"/>
        <end position="1245"/>
    </location>
</feature>
<feature type="compositionally biased region" description="Pro residues" evidence="9">
    <location>
        <begin position="1140"/>
        <end position="1150"/>
    </location>
</feature>
<dbReference type="GO" id="GO:0005874">
    <property type="term" value="C:microtubule"/>
    <property type="evidence" value="ECO:0007669"/>
    <property type="project" value="UniProtKB-KW"/>
</dbReference>
<feature type="domain" description="CAP-Gly" evidence="10">
    <location>
        <begin position="25"/>
        <end position="67"/>
    </location>
</feature>
<organism evidence="11 12">
    <name type="scientific">Exidia glandulosa HHB12029</name>
    <dbReference type="NCBI Taxonomy" id="1314781"/>
    <lineage>
        <taxon>Eukaryota</taxon>
        <taxon>Fungi</taxon>
        <taxon>Dikarya</taxon>
        <taxon>Basidiomycota</taxon>
        <taxon>Agaricomycotina</taxon>
        <taxon>Agaricomycetes</taxon>
        <taxon>Auriculariales</taxon>
        <taxon>Exidiaceae</taxon>
        <taxon>Exidia</taxon>
    </lineage>
</organism>
<dbReference type="PROSITE" id="PS00845">
    <property type="entry name" value="CAP_GLY_1"/>
    <property type="match status" value="1"/>
</dbReference>
<evidence type="ECO:0000256" key="7">
    <source>
        <dbReference type="ARBA" id="ARBA00023212"/>
    </source>
</evidence>
<evidence type="ECO:0000259" key="10">
    <source>
        <dbReference type="PROSITE" id="PS50245"/>
    </source>
</evidence>
<dbReference type="GO" id="GO:0030286">
    <property type="term" value="C:dynein complex"/>
    <property type="evidence" value="ECO:0007669"/>
    <property type="project" value="UniProtKB-KW"/>
</dbReference>
<feature type="compositionally biased region" description="Polar residues" evidence="9">
    <location>
        <begin position="203"/>
        <end position="216"/>
    </location>
</feature>
<dbReference type="GO" id="GO:0005814">
    <property type="term" value="C:centriole"/>
    <property type="evidence" value="ECO:0007669"/>
    <property type="project" value="UniProtKB-SubCell"/>
</dbReference>
<feature type="region of interest" description="Disordered" evidence="9">
    <location>
        <begin position="1136"/>
        <end position="1165"/>
    </location>
</feature>
<comment type="similarity">
    <text evidence="2">Belongs to the dynactin 150 kDa subunit family.</text>
</comment>
<dbReference type="GO" id="GO:0051301">
    <property type="term" value="P:cell division"/>
    <property type="evidence" value="ECO:0007669"/>
    <property type="project" value="UniProtKB-KW"/>
</dbReference>
<feature type="region of interest" description="Disordered" evidence="9">
    <location>
        <begin position="77"/>
        <end position="222"/>
    </location>
</feature>
<comment type="subcellular location">
    <subcellularLocation>
        <location evidence="1">Cytoplasm</location>
        <location evidence="1">Cytoskeleton</location>
    </subcellularLocation>
</comment>
<feature type="compositionally biased region" description="Polar residues" evidence="9">
    <location>
        <begin position="86"/>
        <end position="100"/>
    </location>
</feature>
<feature type="coiled-coil region" evidence="8">
    <location>
        <begin position="972"/>
        <end position="1079"/>
    </location>
</feature>
<keyword evidence="4" id="KW-0493">Microtubule</keyword>
<dbReference type="GO" id="GO:0005816">
    <property type="term" value="C:spindle pole body"/>
    <property type="evidence" value="ECO:0007669"/>
    <property type="project" value="TreeGrafter"/>
</dbReference>
<evidence type="ECO:0000256" key="9">
    <source>
        <dbReference type="SAM" id="MobiDB-lite"/>
    </source>
</evidence>
<dbReference type="GO" id="GO:0000743">
    <property type="term" value="P:nuclear migration involved in conjugation with cellular fusion"/>
    <property type="evidence" value="ECO:0007669"/>
    <property type="project" value="TreeGrafter"/>
</dbReference>
<name>A0A165IQR9_EXIGL</name>
<dbReference type="OrthoDB" id="2130750at2759"/>
<dbReference type="GO" id="GO:0051286">
    <property type="term" value="C:cell tip"/>
    <property type="evidence" value="ECO:0007669"/>
    <property type="project" value="TreeGrafter"/>
</dbReference>
<dbReference type="PANTHER" id="PTHR18916">
    <property type="entry name" value="DYNACTIN 1-RELATED MICROTUBULE-BINDING"/>
    <property type="match status" value="1"/>
</dbReference>
<feature type="compositionally biased region" description="Low complexity" evidence="9">
    <location>
        <begin position="179"/>
        <end position="191"/>
    </location>
</feature>
<accession>A0A165IQR9</accession>
<protein>
    <recommendedName>
        <fullName evidence="10">CAP-Gly domain-containing protein</fullName>
    </recommendedName>
</protein>
<dbReference type="InterPro" id="IPR022157">
    <property type="entry name" value="Dynactin"/>
</dbReference>
<dbReference type="Gene3D" id="2.30.30.190">
    <property type="entry name" value="CAP Gly-rich-like domain"/>
    <property type="match status" value="1"/>
</dbReference>
<dbReference type="GO" id="GO:0005819">
    <property type="term" value="C:spindle"/>
    <property type="evidence" value="ECO:0007669"/>
    <property type="project" value="UniProtKB-SubCell"/>
</dbReference>
<dbReference type="InParanoid" id="A0A165IQR9"/>
<dbReference type="InterPro" id="IPR000938">
    <property type="entry name" value="CAP-Gly_domain"/>
</dbReference>
<evidence type="ECO:0000256" key="2">
    <source>
        <dbReference type="ARBA" id="ARBA00011010"/>
    </source>
</evidence>
<keyword evidence="3" id="KW-0963">Cytoplasm</keyword>
<dbReference type="STRING" id="1314781.A0A165IQR9"/>
<keyword evidence="5" id="KW-0243">Dynein</keyword>
<feature type="coiled-coil region" evidence="8">
    <location>
        <begin position="244"/>
        <end position="578"/>
    </location>
</feature>
<gene>
    <name evidence="11" type="ORF">EXIGLDRAFT_34560</name>
</gene>
<evidence type="ECO:0000256" key="8">
    <source>
        <dbReference type="SAM" id="Coils"/>
    </source>
</evidence>
<dbReference type="SUPFAM" id="SSF74924">
    <property type="entry name" value="Cap-Gly domain"/>
    <property type="match status" value="1"/>
</dbReference>
<reference evidence="11 12" key="1">
    <citation type="journal article" date="2016" name="Mol. Biol. Evol.">
        <title>Comparative Genomics of Early-Diverging Mushroom-Forming Fungi Provides Insights into the Origins of Lignocellulose Decay Capabilities.</title>
        <authorList>
            <person name="Nagy L.G."/>
            <person name="Riley R."/>
            <person name="Tritt A."/>
            <person name="Adam C."/>
            <person name="Daum C."/>
            <person name="Floudas D."/>
            <person name="Sun H."/>
            <person name="Yadav J.S."/>
            <person name="Pangilinan J."/>
            <person name="Larsson K.H."/>
            <person name="Matsuura K."/>
            <person name="Barry K."/>
            <person name="Labutti K."/>
            <person name="Kuo R."/>
            <person name="Ohm R.A."/>
            <person name="Bhattacharya S.S."/>
            <person name="Shirouzu T."/>
            <person name="Yoshinaga Y."/>
            <person name="Martin F.M."/>
            <person name="Grigoriev I.V."/>
            <person name="Hibbett D.S."/>
        </authorList>
    </citation>
    <scope>NUCLEOTIDE SEQUENCE [LARGE SCALE GENOMIC DNA]</scope>
    <source>
        <strain evidence="11 12">HHB12029</strain>
    </source>
</reference>